<evidence type="ECO:0000313" key="3">
    <source>
        <dbReference type="Proteomes" id="UP000315908"/>
    </source>
</evidence>
<accession>A0A562M960</accession>
<proteinExistence type="predicted"/>
<feature type="region of interest" description="Disordered" evidence="1">
    <location>
        <begin position="57"/>
        <end position="82"/>
    </location>
</feature>
<sequence>MRTLKINWLRTGLVLSFFLLIGAFWVVKAMEKKEVEATSQKELVVFHYASEDTSEGAFANPDNWEPGISPSACGTGTTKPCQKTAVDENDLESMLSGKSNQNILDDPTFSKRD</sequence>
<dbReference type="Proteomes" id="UP000315908">
    <property type="component" value="Unassembled WGS sequence"/>
</dbReference>
<comment type="caution">
    <text evidence="2">The sequence shown here is derived from an EMBL/GenBank/DDBJ whole genome shotgun (WGS) entry which is preliminary data.</text>
</comment>
<dbReference type="RefSeq" id="WP_145329890.1">
    <property type="nucleotide sequence ID" value="NZ_JBARTG010000056.1"/>
</dbReference>
<dbReference type="EMBL" id="VLKR01000029">
    <property type="protein sequence ID" value="TWI16479.1"/>
    <property type="molecule type" value="Genomic_DNA"/>
</dbReference>
<organism evidence="2 3">
    <name type="scientific">Sphingobacterium siyangense</name>
    <dbReference type="NCBI Taxonomy" id="459529"/>
    <lineage>
        <taxon>Bacteria</taxon>
        <taxon>Pseudomonadati</taxon>
        <taxon>Bacteroidota</taxon>
        <taxon>Sphingobacteriia</taxon>
        <taxon>Sphingobacteriales</taxon>
        <taxon>Sphingobacteriaceae</taxon>
        <taxon>Sphingobacterium</taxon>
    </lineage>
</organism>
<evidence type="ECO:0000256" key="1">
    <source>
        <dbReference type="SAM" id="MobiDB-lite"/>
    </source>
</evidence>
<reference evidence="2 3" key="1">
    <citation type="journal article" date="2015" name="Stand. Genomic Sci.">
        <title>Genomic Encyclopedia of Bacterial and Archaeal Type Strains, Phase III: the genomes of soil and plant-associated and newly described type strains.</title>
        <authorList>
            <person name="Whitman W.B."/>
            <person name="Woyke T."/>
            <person name="Klenk H.P."/>
            <person name="Zhou Y."/>
            <person name="Lilburn T.G."/>
            <person name="Beck B.J."/>
            <person name="De Vos P."/>
            <person name="Vandamme P."/>
            <person name="Eisen J.A."/>
            <person name="Garrity G."/>
            <person name="Hugenholtz P."/>
            <person name="Kyrpides N.C."/>
        </authorList>
    </citation>
    <scope>NUCLEOTIDE SEQUENCE [LARGE SCALE GENOMIC DNA]</scope>
    <source>
        <strain evidence="2 3">CGMCC 1.6855</strain>
    </source>
</reference>
<dbReference type="AlphaFoldDB" id="A0A562M960"/>
<protein>
    <submittedName>
        <fullName evidence="2">Uncharacterized protein</fullName>
    </submittedName>
</protein>
<evidence type="ECO:0000313" key="2">
    <source>
        <dbReference type="EMBL" id="TWI16479.1"/>
    </source>
</evidence>
<gene>
    <name evidence="2" type="ORF">IQ31_04323</name>
</gene>
<name>A0A562M960_9SPHI</name>
<dbReference type="OrthoDB" id="713553at2"/>
<feature type="compositionally biased region" description="Polar residues" evidence="1">
    <location>
        <begin position="72"/>
        <end position="81"/>
    </location>
</feature>